<evidence type="ECO:0000313" key="4">
    <source>
        <dbReference type="EMBL" id="WAR20957.1"/>
    </source>
</evidence>
<feature type="domain" description="C-type lectin" evidence="3">
    <location>
        <begin position="19"/>
        <end position="137"/>
    </location>
</feature>
<keyword evidence="2" id="KW-0472">Membrane</keyword>
<dbReference type="InterPro" id="IPR016187">
    <property type="entry name" value="CTDL_fold"/>
</dbReference>
<organism evidence="4 5">
    <name type="scientific">Mya arenaria</name>
    <name type="common">Soft-shell clam</name>
    <dbReference type="NCBI Taxonomy" id="6604"/>
    <lineage>
        <taxon>Eukaryota</taxon>
        <taxon>Metazoa</taxon>
        <taxon>Spiralia</taxon>
        <taxon>Lophotrochozoa</taxon>
        <taxon>Mollusca</taxon>
        <taxon>Bivalvia</taxon>
        <taxon>Autobranchia</taxon>
        <taxon>Heteroconchia</taxon>
        <taxon>Euheterodonta</taxon>
        <taxon>Imparidentia</taxon>
        <taxon>Neoheterodontei</taxon>
        <taxon>Myida</taxon>
        <taxon>Myoidea</taxon>
        <taxon>Myidae</taxon>
        <taxon>Mya</taxon>
    </lineage>
</organism>
<dbReference type="PROSITE" id="PS50041">
    <property type="entry name" value="C_TYPE_LECTIN_2"/>
    <property type="match status" value="1"/>
</dbReference>
<feature type="transmembrane region" description="Helical" evidence="2">
    <location>
        <begin position="310"/>
        <end position="333"/>
    </location>
</feature>
<proteinExistence type="predicted"/>
<feature type="compositionally biased region" description="Polar residues" evidence="1">
    <location>
        <begin position="453"/>
        <end position="466"/>
    </location>
</feature>
<feature type="compositionally biased region" description="Polar residues" evidence="1">
    <location>
        <begin position="398"/>
        <end position="415"/>
    </location>
</feature>
<gene>
    <name evidence="4" type="ORF">MAR_014931</name>
</gene>
<dbReference type="Gene3D" id="3.10.100.10">
    <property type="entry name" value="Mannose-Binding Protein A, subunit A"/>
    <property type="match status" value="1"/>
</dbReference>
<dbReference type="Proteomes" id="UP001164746">
    <property type="component" value="Chromosome 12"/>
</dbReference>
<dbReference type="CDD" id="cd00037">
    <property type="entry name" value="CLECT"/>
    <property type="match status" value="1"/>
</dbReference>
<reference evidence="4" key="1">
    <citation type="submission" date="2022-11" db="EMBL/GenBank/DDBJ databases">
        <title>Centuries of genome instability and evolution in soft-shell clam transmissible cancer (bioRxiv).</title>
        <authorList>
            <person name="Hart S.F.M."/>
            <person name="Yonemitsu M.A."/>
            <person name="Giersch R.M."/>
            <person name="Beal B.F."/>
            <person name="Arriagada G."/>
            <person name="Davis B.W."/>
            <person name="Ostrander E.A."/>
            <person name="Goff S.P."/>
            <person name="Metzger M.J."/>
        </authorList>
    </citation>
    <scope>NUCLEOTIDE SEQUENCE</scope>
    <source>
        <strain evidence="4">MELC-2E11</strain>
        <tissue evidence="4">Siphon/mantle</tissue>
    </source>
</reference>
<feature type="compositionally biased region" description="Basic and acidic residues" evidence="1">
    <location>
        <begin position="418"/>
        <end position="427"/>
    </location>
</feature>
<keyword evidence="2" id="KW-1133">Transmembrane helix</keyword>
<evidence type="ECO:0000259" key="3">
    <source>
        <dbReference type="PROSITE" id="PS50041"/>
    </source>
</evidence>
<dbReference type="SUPFAM" id="SSF56436">
    <property type="entry name" value="C-type lectin-like"/>
    <property type="match status" value="1"/>
</dbReference>
<keyword evidence="5" id="KW-1185">Reference proteome</keyword>
<dbReference type="InterPro" id="IPR001304">
    <property type="entry name" value="C-type_lectin-like"/>
</dbReference>
<name>A0ABY7FH76_MYAAR</name>
<feature type="region of interest" description="Disordered" evidence="1">
    <location>
        <begin position="387"/>
        <end position="477"/>
    </location>
</feature>
<protein>
    <recommendedName>
        <fullName evidence="3">C-type lectin domain-containing protein</fullName>
    </recommendedName>
</protein>
<evidence type="ECO:0000256" key="2">
    <source>
        <dbReference type="SAM" id="Phobius"/>
    </source>
</evidence>
<dbReference type="EMBL" id="CP111023">
    <property type="protein sequence ID" value="WAR20957.1"/>
    <property type="molecule type" value="Genomic_DNA"/>
</dbReference>
<dbReference type="InterPro" id="IPR016186">
    <property type="entry name" value="C-type_lectin-like/link_sf"/>
</dbReference>
<feature type="compositionally biased region" description="Basic residues" evidence="1">
    <location>
        <begin position="387"/>
        <end position="397"/>
    </location>
</feature>
<evidence type="ECO:0000256" key="1">
    <source>
        <dbReference type="SAM" id="MobiDB-lite"/>
    </source>
</evidence>
<keyword evidence="2" id="KW-0812">Transmembrane</keyword>
<evidence type="ECO:0000313" key="5">
    <source>
        <dbReference type="Proteomes" id="UP001164746"/>
    </source>
</evidence>
<accession>A0ABY7FH76</accession>
<feature type="region of interest" description="Disordered" evidence="1">
    <location>
        <begin position="535"/>
        <end position="560"/>
    </location>
</feature>
<feature type="non-terminal residue" evidence="4">
    <location>
        <position position="1"/>
    </location>
</feature>
<sequence length="560" mass="62072">TSIIKDRESTRVTVHAHFYTEPEYFLVLGNTSTWNEARTTCHELGGHLLSIRAASDWEVWINVLNTTRQSYIRAESGTYWFGLHAPDVTDVERLTWDDCSDVMFSSPAFYLDEATGYQCVSMWVHVEVFNDVFRDVWVKGSGCMATCDEVLAPSTATECKTACEGASCTAQFLSQLGLCHITPDMYVHAELFSLCYFPSVDYVPTCQDSLDVTPTTVGMTSELAPTIVISDVTMTTKVTTAADTTTPEVGNKTCTCLCQQLWTFLALPPPEEENLTVEEKVEQIVQALTIERKNTTVAQRKKISVMDTRVSSMGIGAIAGGVIFSVFGIIVLIDLSKIRHELRYLLQFVVARFRGYMINHVHPIKDLAGASNEPSVSIAIGGPLKLKPKLQKQKTKRSVITNKPDINTHNNQAKTVNGKKESPDKSKSLGKRPASKSTEHQEMELEDVEDPTDVSSETSVNKNSSPHDAGAPRQLSVGTLHTGDENMEYYINSQIGSILKTPGFTKGLQPAYKSTGILLPSPGQVKRVSVPKEDELQAIDRNRHPNTSPKLQRPGWKYWK</sequence>
<dbReference type="Pfam" id="PF00059">
    <property type="entry name" value="Lectin_C"/>
    <property type="match status" value="1"/>
</dbReference>